<name>B7T0L2_9CAUD</name>
<keyword evidence="1" id="KW-0812">Transmembrane</keyword>
<accession>B7T0L2</accession>
<evidence type="ECO:0000256" key="1">
    <source>
        <dbReference type="SAM" id="Phobius"/>
    </source>
</evidence>
<sequence length="116" mass="13311">METKDLSLKIDATKIEVAGIKNKFTAQCKLAYSFIATIATIFATIYSDGKQLVIFSMLLFVFPSFIESFGIANENKVITAIVKIYKYIFLLFLYFYSLFLFGIFTISKMRIIIQKL</sequence>
<dbReference type="EMBL" id="EU861005">
    <property type="protein sequence ID" value="ACJ64650.1"/>
    <property type="molecule type" value="Genomic_DNA"/>
</dbReference>
<feature type="transmembrane region" description="Helical" evidence="1">
    <location>
        <begin position="52"/>
        <end position="72"/>
    </location>
</feature>
<organism evidence="2 3">
    <name type="scientific">Staphylococcus phage phiSauS-IPLA35</name>
    <dbReference type="NCBI Taxonomy" id="2914017"/>
    <lineage>
        <taxon>Viruses</taxon>
        <taxon>Duplodnaviria</taxon>
        <taxon>Heunggongvirae</taxon>
        <taxon>Uroviricota</taxon>
        <taxon>Caudoviricetes</taxon>
        <taxon>Triavirus</taxon>
        <taxon>Triavirus IPLA35</taxon>
    </lineage>
</organism>
<dbReference type="Proteomes" id="UP000002450">
    <property type="component" value="Segment"/>
</dbReference>
<proteinExistence type="predicted"/>
<dbReference type="KEGG" id="vg:7056970"/>
<feature type="transmembrane region" description="Helical" evidence="1">
    <location>
        <begin position="84"/>
        <end position="106"/>
    </location>
</feature>
<dbReference type="GeneID" id="7056970"/>
<protein>
    <submittedName>
        <fullName evidence="2">Gp61</fullName>
    </submittedName>
</protein>
<keyword evidence="3" id="KW-1185">Reference proteome</keyword>
<dbReference type="RefSeq" id="YP_002332424.1">
    <property type="nucleotide sequence ID" value="NC_011612.1"/>
</dbReference>
<evidence type="ECO:0000313" key="3">
    <source>
        <dbReference type="Proteomes" id="UP000002450"/>
    </source>
</evidence>
<evidence type="ECO:0000313" key="2">
    <source>
        <dbReference type="EMBL" id="ACJ64650.1"/>
    </source>
</evidence>
<feature type="transmembrane region" description="Helical" evidence="1">
    <location>
        <begin position="30"/>
        <end position="46"/>
    </location>
</feature>
<keyword evidence="1" id="KW-0472">Membrane</keyword>
<keyword evidence="1" id="KW-1133">Transmembrane helix</keyword>
<reference evidence="2 3" key="1">
    <citation type="journal article" date="2009" name="Appl. Environ. Microbiol.">
        <title>Functional genomic analysis of two Staphylococcus aureus phages isolated from the dairy environment.</title>
        <authorList>
            <person name="Garcia P."/>
            <person name="Martinez B."/>
            <person name="Obeso J.M."/>
            <person name="Lavigne R."/>
            <person name="Lurz R."/>
            <person name="Rodriguez A."/>
        </authorList>
    </citation>
    <scope>NUCLEOTIDE SEQUENCE [LARGE SCALE GENOMIC DNA]</scope>
</reference>